<proteinExistence type="predicted"/>
<evidence type="ECO:0000313" key="2">
    <source>
        <dbReference type="EMBL" id="GBP60123.1"/>
    </source>
</evidence>
<dbReference type="AlphaFoldDB" id="A0A4C1XAC8"/>
<dbReference type="OrthoDB" id="425681at2759"/>
<gene>
    <name evidence="2" type="ORF">EVAR_31384_1</name>
</gene>
<dbReference type="EMBL" id="BGZK01000779">
    <property type="protein sequence ID" value="GBP60123.1"/>
    <property type="molecule type" value="Genomic_DNA"/>
</dbReference>
<keyword evidence="3" id="KW-1185">Reference proteome</keyword>
<accession>A0A4C1XAC8</accession>
<sequence>MPLLYADDQVILAPSTCELQTMEIQMNDYVKKRGMKVNINKIKIMVFENVNSTTECYETRTNVKVCVFGYSICSLYSAVPVVGDNLPLATIVERMVGKRRVVRGTSFKKNISRTEAVEQSVKVALCLKSTASVLCAREILKCSSISLSSSSSLKYSSLLPPPGISKEFMPECSVVEDVRHPSRGTR</sequence>
<feature type="domain" description="Reverse transcriptase" evidence="1">
    <location>
        <begin position="1"/>
        <end position="72"/>
    </location>
</feature>
<reference evidence="2 3" key="1">
    <citation type="journal article" date="2019" name="Commun. Biol.">
        <title>The bagworm genome reveals a unique fibroin gene that provides high tensile strength.</title>
        <authorList>
            <person name="Kono N."/>
            <person name="Nakamura H."/>
            <person name="Ohtoshi R."/>
            <person name="Tomita M."/>
            <person name="Numata K."/>
            <person name="Arakawa K."/>
        </authorList>
    </citation>
    <scope>NUCLEOTIDE SEQUENCE [LARGE SCALE GENOMIC DNA]</scope>
</reference>
<dbReference type="InterPro" id="IPR000477">
    <property type="entry name" value="RT_dom"/>
</dbReference>
<name>A0A4C1XAC8_EUMVA</name>
<organism evidence="2 3">
    <name type="scientific">Eumeta variegata</name>
    <name type="common">Bagworm moth</name>
    <name type="synonym">Eumeta japonica</name>
    <dbReference type="NCBI Taxonomy" id="151549"/>
    <lineage>
        <taxon>Eukaryota</taxon>
        <taxon>Metazoa</taxon>
        <taxon>Ecdysozoa</taxon>
        <taxon>Arthropoda</taxon>
        <taxon>Hexapoda</taxon>
        <taxon>Insecta</taxon>
        <taxon>Pterygota</taxon>
        <taxon>Neoptera</taxon>
        <taxon>Endopterygota</taxon>
        <taxon>Lepidoptera</taxon>
        <taxon>Glossata</taxon>
        <taxon>Ditrysia</taxon>
        <taxon>Tineoidea</taxon>
        <taxon>Psychidae</taxon>
        <taxon>Oiketicinae</taxon>
        <taxon>Eumeta</taxon>
    </lineage>
</organism>
<evidence type="ECO:0000313" key="3">
    <source>
        <dbReference type="Proteomes" id="UP000299102"/>
    </source>
</evidence>
<evidence type="ECO:0000259" key="1">
    <source>
        <dbReference type="PROSITE" id="PS50878"/>
    </source>
</evidence>
<dbReference type="PROSITE" id="PS50878">
    <property type="entry name" value="RT_POL"/>
    <property type="match status" value="1"/>
</dbReference>
<dbReference type="Proteomes" id="UP000299102">
    <property type="component" value="Unassembled WGS sequence"/>
</dbReference>
<comment type="caution">
    <text evidence="2">The sequence shown here is derived from an EMBL/GenBank/DDBJ whole genome shotgun (WGS) entry which is preliminary data.</text>
</comment>
<protein>
    <recommendedName>
        <fullName evidence="1">Reverse transcriptase domain-containing protein</fullName>
    </recommendedName>
</protein>